<proteinExistence type="inferred from homology"/>
<name>A0ABT6Z8Z6_9BACT</name>
<keyword evidence="2" id="KW-0805">Transcription regulation</keyword>
<keyword evidence="4" id="KW-0804">Transcription</keyword>
<dbReference type="SUPFAM" id="SSF88946">
    <property type="entry name" value="Sigma2 domain of RNA polymerase sigma factors"/>
    <property type="match status" value="1"/>
</dbReference>
<dbReference type="Gene3D" id="1.10.10.10">
    <property type="entry name" value="Winged helix-like DNA-binding domain superfamily/Winged helix DNA-binding domain"/>
    <property type="match status" value="1"/>
</dbReference>
<dbReference type="PANTHER" id="PTHR43133">
    <property type="entry name" value="RNA POLYMERASE ECF-TYPE SIGMA FACTO"/>
    <property type="match status" value="1"/>
</dbReference>
<dbReference type="InterPro" id="IPR013324">
    <property type="entry name" value="RNA_pol_sigma_r3/r4-like"/>
</dbReference>
<dbReference type="EMBL" id="JASHIE010000023">
    <property type="protein sequence ID" value="MDI9877608.1"/>
    <property type="molecule type" value="Genomic_DNA"/>
</dbReference>
<protein>
    <submittedName>
        <fullName evidence="6">Sigma-70 family RNA polymerase sigma factor</fullName>
    </submittedName>
</protein>
<keyword evidence="7" id="KW-1185">Reference proteome</keyword>
<comment type="caution">
    <text evidence="6">The sequence shown here is derived from an EMBL/GenBank/DDBJ whole genome shotgun (WGS) entry which is preliminary data.</text>
</comment>
<evidence type="ECO:0000313" key="7">
    <source>
        <dbReference type="Proteomes" id="UP001225761"/>
    </source>
</evidence>
<evidence type="ECO:0000256" key="1">
    <source>
        <dbReference type="ARBA" id="ARBA00010641"/>
    </source>
</evidence>
<reference evidence="6 7" key="1">
    <citation type="submission" date="2023-05" db="EMBL/GenBank/DDBJ databases">
        <title>Novel species of genus Flectobacillus isolated from stream in China.</title>
        <authorList>
            <person name="Lu H."/>
        </authorList>
    </citation>
    <scope>NUCLEOTIDE SEQUENCE [LARGE SCALE GENOMIC DNA]</scope>
    <source>
        <strain evidence="6 7">LFS242W</strain>
    </source>
</reference>
<keyword evidence="3" id="KW-0731">Sigma factor</keyword>
<evidence type="ECO:0000313" key="6">
    <source>
        <dbReference type="EMBL" id="MDI9877608.1"/>
    </source>
</evidence>
<dbReference type="SUPFAM" id="SSF88659">
    <property type="entry name" value="Sigma3 and sigma4 domains of RNA polymerase sigma factors"/>
    <property type="match status" value="1"/>
</dbReference>
<dbReference type="InterPro" id="IPR014284">
    <property type="entry name" value="RNA_pol_sigma-70_dom"/>
</dbReference>
<dbReference type="InterPro" id="IPR013325">
    <property type="entry name" value="RNA_pol_sigma_r2"/>
</dbReference>
<dbReference type="InterPro" id="IPR036388">
    <property type="entry name" value="WH-like_DNA-bd_sf"/>
</dbReference>
<comment type="similarity">
    <text evidence="1">Belongs to the sigma-70 factor family. ECF subfamily.</text>
</comment>
<dbReference type="PANTHER" id="PTHR43133:SF46">
    <property type="entry name" value="RNA POLYMERASE SIGMA-70 FACTOR ECF SUBFAMILY"/>
    <property type="match status" value="1"/>
</dbReference>
<evidence type="ECO:0000256" key="4">
    <source>
        <dbReference type="ARBA" id="ARBA00023163"/>
    </source>
</evidence>
<dbReference type="Proteomes" id="UP001225761">
    <property type="component" value="Unassembled WGS sequence"/>
</dbReference>
<evidence type="ECO:0000259" key="5">
    <source>
        <dbReference type="Pfam" id="PF08281"/>
    </source>
</evidence>
<dbReference type="NCBIfam" id="TIGR02937">
    <property type="entry name" value="sigma70-ECF"/>
    <property type="match status" value="1"/>
</dbReference>
<dbReference type="InterPro" id="IPR013249">
    <property type="entry name" value="RNA_pol_sigma70_r4_t2"/>
</dbReference>
<gene>
    <name evidence="6" type="ORF">QM481_23905</name>
</gene>
<dbReference type="Pfam" id="PF08281">
    <property type="entry name" value="Sigma70_r4_2"/>
    <property type="match status" value="1"/>
</dbReference>
<dbReference type="CDD" id="cd06171">
    <property type="entry name" value="Sigma70_r4"/>
    <property type="match status" value="1"/>
</dbReference>
<evidence type="ECO:0000256" key="2">
    <source>
        <dbReference type="ARBA" id="ARBA00023015"/>
    </source>
</evidence>
<sequence>MQIKKHQNEEPIPDFVLWQNYKDGDIDSLSELMRRYYMSLLQYGTKFTKNKMLIEDILHDLFLELLDRRAFISNPESVKNYLFKAFRINLNKAIHKNNLMIGIKEQEEDIFADLKTIEHAILDEDSEKEIIAKLNQYFGLLTKRQKEALHLKYYESLSHEEISAVMDINKQSVSNLLQQAIGILKKSWFAYLVLFKLFSS</sequence>
<feature type="domain" description="RNA polymerase sigma factor 70 region 4 type 2" evidence="5">
    <location>
        <begin position="139"/>
        <end position="180"/>
    </location>
</feature>
<organism evidence="6 7">
    <name type="scientific">Flectobacillus rivi</name>
    <dbReference type="NCBI Taxonomy" id="2984209"/>
    <lineage>
        <taxon>Bacteria</taxon>
        <taxon>Pseudomonadati</taxon>
        <taxon>Bacteroidota</taxon>
        <taxon>Cytophagia</taxon>
        <taxon>Cytophagales</taxon>
        <taxon>Flectobacillaceae</taxon>
        <taxon>Flectobacillus</taxon>
    </lineage>
</organism>
<dbReference type="InterPro" id="IPR039425">
    <property type="entry name" value="RNA_pol_sigma-70-like"/>
</dbReference>
<evidence type="ECO:0000256" key="3">
    <source>
        <dbReference type="ARBA" id="ARBA00023082"/>
    </source>
</evidence>
<dbReference type="RefSeq" id="WP_283383643.1">
    <property type="nucleotide sequence ID" value="NZ_JASHIE010000023.1"/>
</dbReference>
<accession>A0ABT6Z8Z6</accession>
<dbReference type="Gene3D" id="1.10.1740.10">
    <property type="match status" value="1"/>
</dbReference>